<comment type="caution">
    <text evidence="7">The sequence shown here is derived from an EMBL/GenBank/DDBJ whole genome shotgun (WGS) entry which is preliminary data.</text>
</comment>
<sequence length="412" mass="44693">MLQKRTLIGLFLVLAGLGAFLWLVFGWPYEKGPKPQAGISWSQARWSDLPGWGTDDLSSALAAFHKSCARRLDLPEDRPITPSSVGGVAGDWAELCQAALALDNGEREQIRAYFEEGFTPVAVMFDGSYQGLFTGYYEPLIHASRTPDAAHNIPLYRRPPELVTVDLGHFRKDLAGRRIAGEVVDGRLRPFASRAEIEAGALANRGLELLWADDPVDVFFLQIQGSGRARLPDGSVIALGYDGPNGHAYTSLGRLMVARKILPREQISAPAIADWLRDNPVAGADLMAENASYVFFRQIEGDGPLGAEGVALTEGRSLAVDRAYLPLGAPLWLDTTYPDPETPGNPPLPLQRLMIAQDTGGAIRGGVRGDVFWGFGEEAAYIAGHMANKGRFWLLLPNALADRLLHAAEPSA</sequence>
<dbReference type="CDD" id="cd14668">
    <property type="entry name" value="mlta_B"/>
    <property type="match status" value="1"/>
</dbReference>
<evidence type="ECO:0000256" key="3">
    <source>
        <dbReference type="ARBA" id="ARBA00023239"/>
    </source>
</evidence>
<dbReference type="Gene3D" id="2.40.240.50">
    <property type="entry name" value="Barwin-like endoglucanases"/>
    <property type="match status" value="1"/>
</dbReference>
<evidence type="ECO:0000259" key="6">
    <source>
        <dbReference type="SMART" id="SM00925"/>
    </source>
</evidence>
<protein>
    <recommendedName>
        <fullName evidence="2">peptidoglycan lytic exotransglycosylase</fullName>
        <ecNumber evidence="2">4.2.2.n1</ecNumber>
    </recommendedName>
    <alternativeName>
        <fullName evidence="5">Murein hydrolase A</fullName>
    </alternativeName>
</protein>
<dbReference type="InterPro" id="IPR005300">
    <property type="entry name" value="MltA_B"/>
</dbReference>
<keyword evidence="8" id="KW-1185">Reference proteome</keyword>
<dbReference type="SUPFAM" id="SSF50685">
    <property type="entry name" value="Barwin-like endoglucanases"/>
    <property type="match status" value="1"/>
</dbReference>
<evidence type="ECO:0000256" key="2">
    <source>
        <dbReference type="ARBA" id="ARBA00012587"/>
    </source>
</evidence>
<dbReference type="RefSeq" id="WP_188873487.1">
    <property type="nucleotide sequence ID" value="NZ_BMOV01000002.1"/>
</dbReference>
<dbReference type="CDD" id="cd14485">
    <property type="entry name" value="mltA_like_LT_A"/>
    <property type="match status" value="1"/>
</dbReference>
<dbReference type="Pfam" id="PF06725">
    <property type="entry name" value="3D"/>
    <property type="match status" value="1"/>
</dbReference>
<evidence type="ECO:0000256" key="1">
    <source>
        <dbReference type="ARBA" id="ARBA00001420"/>
    </source>
</evidence>
<proteinExistence type="predicted"/>
<organism evidence="7 8">
    <name type="scientific">Iodidimonas muriae</name>
    <dbReference type="NCBI Taxonomy" id="261467"/>
    <lineage>
        <taxon>Bacteria</taxon>
        <taxon>Pseudomonadati</taxon>
        <taxon>Pseudomonadota</taxon>
        <taxon>Alphaproteobacteria</taxon>
        <taxon>Iodidimonadales</taxon>
        <taxon>Iodidimonadaceae</taxon>
        <taxon>Iodidimonas</taxon>
    </lineage>
</organism>
<dbReference type="PANTHER" id="PTHR30124">
    <property type="entry name" value="MEMBRANE-BOUND LYTIC MUREIN TRANSGLYCOSYLASE A"/>
    <property type="match status" value="1"/>
</dbReference>
<dbReference type="Gene3D" id="2.40.40.10">
    <property type="entry name" value="RlpA-like domain"/>
    <property type="match status" value="1"/>
</dbReference>
<evidence type="ECO:0000313" key="8">
    <source>
        <dbReference type="Proteomes" id="UP000602381"/>
    </source>
</evidence>
<comment type="catalytic activity">
    <reaction evidence="1">
        <text>Exolytic cleavage of the (1-&gt;4)-beta-glycosidic linkage between N-acetylmuramic acid (MurNAc) and N-acetylglucosamine (GlcNAc) residues in peptidoglycan, from either the reducing or the non-reducing ends of the peptidoglycan chains, with concomitant formation of a 1,6-anhydrobond in the MurNAc residue.</text>
        <dbReference type="EC" id="4.2.2.n1"/>
    </reaction>
</comment>
<reference evidence="8" key="1">
    <citation type="journal article" date="2019" name="Int. J. Syst. Evol. Microbiol.">
        <title>The Global Catalogue of Microorganisms (GCM) 10K type strain sequencing project: providing services to taxonomists for standard genome sequencing and annotation.</title>
        <authorList>
            <consortium name="The Broad Institute Genomics Platform"/>
            <consortium name="The Broad Institute Genome Sequencing Center for Infectious Disease"/>
            <person name="Wu L."/>
            <person name="Ma J."/>
        </authorList>
    </citation>
    <scope>NUCLEOTIDE SEQUENCE [LARGE SCALE GENOMIC DNA]</scope>
    <source>
        <strain evidence="8">JCM 17843</strain>
    </source>
</reference>
<keyword evidence="4" id="KW-0961">Cell wall biogenesis/degradation</keyword>
<dbReference type="Pfam" id="PF03562">
    <property type="entry name" value="MltA"/>
    <property type="match status" value="1"/>
</dbReference>
<feature type="domain" description="Lytic transglycosylase MltA" evidence="6">
    <location>
        <begin position="140"/>
        <end position="297"/>
    </location>
</feature>
<dbReference type="EMBL" id="BMOV01000002">
    <property type="protein sequence ID" value="GGO07558.1"/>
    <property type="molecule type" value="Genomic_DNA"/>
</dbReference>
<gene>
    <name evidence="7" type="ORF">GCM10007972_07070</name>
</gene>
<dbReference type="InterPro" id="IPR010611">
    <property type="entry name" value="3D_dom"/>
</dbReference>
<dbReference type="EC" id="4.2.2.n1" evidence="2"/>
<dbReference type="InterPro" id="IPR026044">
    <property type="entry name" value="MltA"/>
</dbReference>
<evidence type="ECO:0000256" key="5">
    <source>
        <dbReference type="ARBA" id="ARBA00030918"/>
    </source>
</evidence>
<dbReference type="PANTHER" id="PTHR30124:SF0">
    <property type="entry name" value="MEMBRANE-BOUND LYTIC MUREIN TRANSGLYCOSYLASE A"/>
    <property type="match status" value="1"/>
</dbReference>
<dbReference type="InterPro" id="IPR036908">
    <property type="entry name" value="RlpA-like_sf"/>
</dbReference>
<dbReference type="PIRSF" id="PIRSF019422">
    <property type="entry name" value="MltA"/>
    <property type="match status" value="1"/>
</dbReference>
<accession>A0ABQ2L9C6</accession>
<evidence type="ECO:0000313" key="7">
    <source>
        <dbReference type="EMBL" id="GGO07558.1"/>
    </source>
</evidence>
<dbReference type="Proteomes" id="UP000602381">
    <property type="component" value="Unassembled WGS sequence"/>
</dbReference>
<evidence type="ECO:0000256" key="4">
    <source>
        <dbReference type="ARBA" id="ARBA00023316"/>
    </source>
</evidence>
<name>A0ABQ2L9C6_9PROT</name>
<keyword evidence="3" id="KW-0456">Lyase</keyword>
<dbReference type="SMART" id="SM00925">
    <property type="entry name" value="MltA"/>
    <property type="match status" value="1"/>
</dbReference>